<dbReference type="HAMAP" id="MF_00580">
    <property type="entry name" value="CH10"/>
    <property type="match status" value="1"/>
</dbReference>
<dbReference type="PANTHER" id="PTHR10772:SF0">
    <property type="entry name" value="10 KDA HEAT SHOCK PROTEIN, MITOCHONDRIAL"/>
    <property type="match status" value="1"/>
</dbReference>
<dbReference type="CDD" id="cd00320">
    <property type="entry name" value="cpn10"/>
    <property type="match status" value="1"/>
</dbReference>
<dbReference type="Pfam" id="PF00166">
    <property type="entry name" value="Cpn10"/>
    <property type="match status" value="1"/>
</dbReference>
<dbReference type="SUPFAM" id="SSF50129">
    <property type="entry name" value="GroES-like"/>
    <property type="match status" value="1"/>
</dbReference>
<dbReference type="Proteomes" id="UP000007799">
    <property type="component" value="Unassembled WGS sequence"/>
</dbReference>
<dbReference type="OrthoDB" id="184876at2759"/>
<evidence type="ECO:0000256" key="3">
    <source>
        <dbReference type="RuleBase" id="RU003479"/>
    </source>
</evidence>
<organism evidence="5">
    <name type="scientific">Salpingoeca rosetta (strain ATCC 50818 / BSB-021)</name>
    <dbReference type="NCBI Taxonomy" id="946362"/>
    <lineage>
        <taxon>Eukaryota</taxon>
        <taxon>Choanoflagellata</taxon>
        <taxon>Craspedida</taxon>
        <taxon>Salpingoecidae</taxon>
        <taxon>Salpingoeca</taxon>
    </lineage>
</organism>
<evidence type="ECO:0000256" key="2">
    <source>
        <dbReference type="ARBA" id="ARBA00023186"/>
    </source>
</evidence>
<dbReference type="AlphaFoldDB" id="F2UC21"/>
<gene>
    <name evidence="4" type="ORF">PTSG_06138</name>
</gene>
<dbReference type="SMART" id="SM00883">
    <property type="entry name" value="Cpn10"/>
    <property type="match status" value="1"/>
</dbReference>
<dbReference type="GO" id="GO:0044183">
    <property type="term" value="F:protein folding chaperone"/>
    <property type="evidence" value="ECO:0007669"/>
    <property type="project" value="InterPro"/>
</dbReference>
<dbReference type="PRINTS" id="PR00297">
    <property type="entry name" value="CHAPERONIN10"/>
</dbReference>
<dbReference type="KEGG" id="sre:PTSG_06138"/>
<dbReference type="eggNOG" id="KOG1641">
    <property type="taxonomic scope" value="Eukaryota"/>
</dbReference>
<dbReference type="STRING" id="946362.F2UC21"/>
<dbReference type="InterPro" id="IPR011032">
    <property type="entry name" value="GroES-like_sf"/>
</dbReference>
<name>F2UC21_SALR5</name>
<dbReference type="RefSeq" id="XP_004993029.1">
    <property type="nucleotide sequence ID" value="XM_004992972.1"/>
</dbReference>
<dbReference type="InterPro" id="IPR020818">
    <property type="entry name" value="Chaperonin_GroES"/>
</dbReference>
<dbReference type="EMBL" id="GL832968">
    <property type="protein sequence ID" value="EGD74128.1"/>
    <property type="molecule type" value="Genomic_DNA"/>
</dbReference>
<dbReference type="GO" id="GO:0005524">
    <property type="term" value="F:ATP binding"/>
    <property type="evidence" value="ECO:0007669"/>
    <property type="project" value="InterPro"/>
</dbReference>
<protein>
    <submittedName>
        <fullName evidence="4">Heat shock protein 10</fullName>
    </submittedName>
</protein>
<dbReference type="GO" id="GO:0051087">
    <property type="term" value="F:protein-folding chaperone binding"/>
    <property type="evidence" value="ECO:0007669"/>
    <property type="project" value="TreeGrafter"/>
</dbReference>
<keyword evidence="5" id="KW-1185">Reference proteome</keyword>
<sequence>MSLRRFIPLFDRVLVRRVIPEAKTKGGILLPEQAQKMPNEGVVVATGKGLRTESGEFMPCAVKEGDKVLLPEFGGTKVTIDDQDLFLFRDSDILGTLE</sequence>
<reference evidence="4" key="1">
    <citation type="submission" date="2009-08" db="EMBL/GenBank/DDBJ databases">
        <title>Annotation of Salpingoeca rosetta.</title>
        <authorList>
            <consortium name="The Broad Institute Genome Sequencing Platform"/>
            <person name="Russ C."/>
            <person name="Cuomo C."/>
            <person name="Burger G."/>
            <person name="Gray M.W."/>
            <person name="Holland P.W.H."/>
            <person name="King N."/>
            <person name="Lang F.B.F."/>
            <person name="Roger A.J."/>
            <person name="Ruiz-Trillo I."/>
            <person name="Young S.K."/>
            <person name="Zeng Q."/>
            <person name="Gargeya S."/>
            <person name="Alvarado L."/>
            <person name="Berlin A."/>
            <person name="Chapman S.B."/>
            <person name="Chen Z."/>
            <person name="Freedman E."/>
            <person name="Gellesch M."/>
            <person name="Goldberg J."/>
            <person name="Griggs A."/>
            <person name="Gujja S."/>
            <person name="Heilman E."/>
            <person name="Heiman D."/>
            <person name="Howarth C."/>
            <person name="Mehta T."/>
            <person name="Neiman D."/>
            <person name="Pearson M."/>
            <person name="Roberts A."/>
            <person name="Saif S."/>
            <person name="Shea T."/>
            <person name="Shenoy N."/>
            <person name="Sisk P."/>
            <person name="Stolte C."/>
            <person name="Sykes S."/>
            <person name="White J."/>
            <person name="Yandava C."/>
            <person name="Haas B."/>
            <person name="Nusbaum C."/>
            <person name="Birren B."/>
        </authorList>
    </citation>
    <scope>NUCLEOTIDE SEQUENCE [LARGE SCALE GENOMIC DNA]</scope>
    <source>
        <strain evidence="4">ATCC 50818</strain>
    </source>
</reference>
<evidence type="ECO:0000313" key="4">
    <source>
        <dbReference type="EMBL" id="EGD74128.1"/>
    </source>
</evidence>
<dbReference type="GeneID" id="16073603"/>
<dbReference type="PANTHER" id="PTHR10772">
    <property type="entry name" value="10 KDA HEAT SHOCK PROTEIN"/>
    <property type="match status" value="1"/>
</dbReference>
<dbReference type="InParanoid" id="F2UC21"/>
<dbReference type="FunFam" id="2.30.33.40:FF:000002">
    <property type="entry name" value="10 kDa chaperonin, mitochondrial"/>
    <property type="match status" value="1"/>
</dbReference>
<dbReference type="PROSITE" id="PS00681">
    <property type="entry name" value="CHAPERONINS_CPN10"/>
    <property type="match status" value="1"/>
</dbReference>
<dbReference type="GO" id="GO:0051082">
    <property type="term" value="F:unfolded protein binding"/>
    <property type="evidence" value="ECO:0007669"/>
    <property type="project" value="TreeGrafter"/>
</dbReference>
<dbReference type="InterPro" id="IPR018369">
    <property type="entry name" value="Chaprnonin_Cpn10_CS"/>
</dbReference>
<accession>F2UC21</accession>
<dbReference type="Gene3D" id="2.30.33.40">
    <property type="entry name" value="GroES chaperonin"/>
    <property type="match status" value="1"/>
</dbReference>
<dbReference type="GO" id="GO:0046872">
    <property type="term" value="F:metal ion binding"/>
    <property type="evidence" value="ECO:0007669"/>
    <property type="project" value="TreeGrafter"/>
</dbReference>
<dbReference type="GO" id="GO:0005759">
    <property type="term" value="C:mitochondrial matrix"/>
    <property type="evidence" value="ECO:0007669"/>
    <property type="project" value="TreeGrafter"/>
</dbReference>
<dbReference type="FunCoup" id="F2UC21">
    <property type="interactions" value="927"/>
</dbReference>
<comment type="similarity">
    <text evidence="1 3">Belongs to the GroES chaperonin family.</text>
</comment>
<proteinExistence type="inferred from homology"/>
<dbReference type="InterPro" id="IPR037124">
    <property type="entry name" value="Chaperonin_GroES_sf"/>
</dbReference>
<keyword evidence="2 3" id="KW-0143">Chaperone</keyword>
<evidence type="ECO:0000256" key="1">
    <source>
        <dbReference type="ARBA" id="ARBA00006975"/>
    </source>
</evidence>
<keyword evidence="4" id="KW-0346">Stress response</keyword>
<evidence type="ECO:0000313" key="5">
    <source>
        <dbReference type="Proteomes" id="UP000007799"/>
    </source>
</evidence>
<dbReference type="OMA" id="EDFLIMR"/>